<dbReference type="Proteomes" id="UP000027135">
    <property type="component" value="Unassembled WGS sequence"/>
</dbReference>
<dbReference type="AlphaFoldDB" id="A0A067RL78"/>
<dbReference type="EMBL" id="KK852609">
    <property type="protein sequence ID" value="KDR20295.1"/>
    <property type="molecule type" value="Genomic_DNA"/>
</dbReference>
<sequence>MGRTNLLYGYEEVRAEKARTTSVVVGTAPDVRTGAMWQKSTSISRRKTNGRCTKQDLHHVRQTGGRRIRVGSVSTVTAGLAGKTASGIDGNNISRRRNRSRFSV</sequence>
<dbReference type="InParanoid" id="A0A067RL78"/>
<feature type="compositionally biased region" description="Basic residues" evidence="1">
    <location>
        <begin position="94"/>
        <end position="104"/>
    </location>
</feature>
<gene>
    <name evidence="2" type="ORF">L798_05183</name>
</gene>
<organism evidence="2 3">
    <name type="scientific">Zootermopsis nevadensis</name>
    <name type="common">Dampwood termite</name>
    <dbReference type="NCBI Taxonomy" id="136037"/>
    <lineage>
        <taxon>Eukaryota</taxon>
        <taxon>Metazoa</taxon>
        <taxon>Ecdysozoa</taxon>
        <taxon>Arthropoda</taxon>
        <taxon>Hexapoda</taxon>
        <taxon>Insecta</taxon>
        <taxon>Pterygota</taxon>
        <taxon>Neoptera</taxon>
        <taxon>Polyneoptera</taxon>
        <taxon>Dictyoptera</taxon>
        <taxon>Blattodea</taxon>
        <taxon>Blattoidea</taxon>
        <taxon>Termitoidae</taxon>
        <taxon>Termopsidae</taxon>
        <taxon>Zootermopsis</taxon>
    </lineage>
</organism>
<accession>A0A067RL78</accession>
<proteinExistence type="predicted"/>
<evidence type="ECO:0000313" key="3">
    <source>
        <dbReference type="Proteomes" id="UP000027135"/>
    </source>
</evidence>
<evidence type="ECO:0000313" key="2">
    <source>
        <dbReference type="EMBL" id="KDR20295.1"/>
    </source>
</evidence>
<protein>
    <submittedName>
        <fullName evidence="2">Uncharacterized protein</fullName>
    </submittedName>
</protein>
<name>A0A067RL78_ZOONE</name>
<evidence type="ECO:0000256" key="1">
    <source>
        <dbReference type="SAM" id="MobiDB-lite"/>
    </source>
</evidence>
<keyword evidence="3" id="KW-1185">Reference proteome</keyword>
<feature type="region of interest" description="Disordered" evidence="1">
    <location>
        <begin position="84"/>
        <end position="104"/>
    </location>
</feature>
<reference evidence="2 3" key="1">
    <citation type="journal article" date="2014" name="Nat. Commun.">
        <title>Molecular traces of alternative social organization in a termite genome.</title>
        <authorList>
            <person name="Terrapon N."/>
            <person name="Li C."/>
            <person name="Robertson H.M."/>
            <person name="Ji L."/>
            <person name="Meng X."/>
            <person name="Booth W."/>
            <person name="Chen Z."/>
            <person name="Childers C.P."/>
            <person name="Glastad K.M."/>
            <person name="Gokhale K."/>
            <person name="Gowin J."/>
            <person name="Gronenberg W."/>
            <person name="Hermansen R.A."/>
            <person name="Hu H."/>
            <person name="Hunt B.G."/>
            <person name="Huylmans A.K."/>
            <person name="Khalil S.M."/>
            <person name="Mitchell R.D."/>
            <person name="Munoz-Torres M.C."/>
            <person name="Mustard J.A."/>
            <person name="Pan H."/>
            <person name="Reese J.T."/>
            <person name="Scharf M.E."/>
            <person name="Sun F."/>
            <person name="Vogel H."/>
            <person name="Xiao J."/>
            <person name="Yang W."/>
            <person name="Yang Z."/>
            <person name="Yang Z."/>
            <person name="Zhou J."/>
            <person name="Zhu J."/>
            <person name="Brent C.S."/>
            <person name="Elsik C.G."/>
            <person name="Goodisman M.A."/>
            <person name="Liberles D.A."/>
            <person name="Roe R.M."/>
            <person name="Vargo E.L."/>
            <person name="Vilcinskas A."/>
            <person name="Wang J."/>
            <person name="Bornberg-Bauer E."/>
            <person name="Korb J."/>
            <person name="Zhang G."/>
            <person name="Liebig J."/>
        </authorList>
    </citation>
    <scope>NUCLEOTIDE SEQUENCE [LARGE SCALE GENOMIC DNA]</scope>
    <source>
        <tissue evidence="2">Whole organism</tissue>
    </source>
</reference>